<evidence type="ECO:0000313" key="1">
    <source>
        <dbReference type="EMBL" id="SNV04296.1"/>
    </source>
</evidence>
<proteinExistence type="predicted"/>
<accession>A0AAX2GV98</accession>
<dbReference type="AlphaFoldDB" id="A0AAX2GV98"/>
<organism evidence="1 2">
    <name type="scientific">Capnocytophaga haemolytica</name>
    <dbReference type="NCBI Taxonomy" id="45243"/>
    <lineage>
        <taxon>Bacteria</taxon>
        <taxon>Pseudomonadati</taxon>
        <taxon>Bacteroidota</taxon>
        <taxon>Flavobacteriia</taxon>
        <taxon>Flavobacteriales</taxon>
        <taxon>Flavobacteriaceae</taxon>
        <taxon>Capnocytophaga</taxon>
    </lineage>
</organism>
<dbReference type="EMBL" id="LT906449">
    <property type="protein sequence ID" value="SNV04296.1"/>
    <property type="molecule type" value="Genomic_DNA"/>
</dbReference>
<name>A0AAX2GV98_9FLAO</name>
<dbReference type="Proteomes" id="UP000215539">
    <property type="component" value="Chromosome 1"/>
</dbReference>
<sequence length="48" mass="5704">MIAIYELKVAYFALQRYSKISRLPNIFYTFFSDKDYTKDRAIISDCAL</sequence>
<reference evidence="1 2" key="1">
    <citation type="submission" date="2017-06" db="EMBL/GenBank/DDBJ databases">
        <authorList>
            <consortium name="Pathogen Informatics"/>
        </authorList>
    </citation>
    <scope>NUCLEOTIDE SEQUENCE [LARGE SCALE GENOMIC DNA]</scope>
    <source>
        <strain evidence="1 2">NCTC12947</strain>
    </source>
</reference>
<evidence type="ECO:0000313" key="2">
    <source>
        <dbReference type="Proteomes" id="UP000215539"/>
    </source>
</evidence>
<protein>
    <submittedName>
        <fullName evidence="1">Uncharacterized protein</fullName>
    </submittedName>
</protein>
<gene>
    <name evidence="1" type="ORF">SAMEA44541418_00399</name>
</gene>